<dbReference type="EMBL" id="ODYU01007526">
    <property type="protein sequence ID" value="SOQ50376.1"/>
    <property type="molecule type" value="Genomic_DNA"/>
</dbReference>
<accession>A0A2H1WBQ0</accession>
<reference evidence="1" key="1">
    <citation type="submission" date="2016-07" db="EMBL/GenBank/DDBJ databases">
        <authorList>
            <person name="Bretaudeau A."/>
        </authorList>
    </citation>
    <scope>NUCLEOTIDE SEQUENCE</scope>
    <source>
        <strain evidence="1">Rice</strain>
        <tissue evidence="1">Whole body</tissue>
    </source>
</reference>
<proteinExistence type="predicted"/>
<organism evidence="1">
    <name type="scientific">Spodoptera frugiperda</name>
    <name type="common">Fall armyworm</name>
    <dbReference type="NCBI Taxonomy" id="7108"/>
    <lineage>
        <taxon>Eukaryota</taxon>
        <taxon>Metazoa</taxon>
        <taxon>Ecdysozoa</taxon>
        <taxon>Arthropoda</taxon>
        <taxon>Hexapoda</taxon>
        <taxon>Insecta</taxon>
        <taxon>Pterygota</taxon>
        <taxon>Neoptera</taxon>
        <taxon>Endopterygota</taxon>
        <taxon>Lepidoptera</taxon>
        <taxon>Glossata</taxon>
        <taxon>Ditrysia</taxon>
        <taxon>Noctuoidea</taxon>
        <taxon>Noctuidae</taxon>
        <taxon>Amphipyrinae</taxon>
        <taxon>Spodoptera</taxon>
    </lineage>
</organism>
<sequence length="277" mass="31665">MGYITSMIVTASLAEWLQVRLLGKRSRHGAWKYYRYMAIGSPPITWDLQNCEKWVYIGIMCHNVYLSVLLRGAFTNIQVYIHMTPRSETRICGSHKDLLGAGIEPATRWFANRDVLCYVTVDAFGFNQSYSLVHIVLHWWKRTQLSYVFDMERCVQWMASLLSIHRILELRILVSIKTVTLFHSLAIRSCGQPSGFTGAPARQAGVGTGWFLVSKSLTLPLALPWRENKGLVTQLPFKKETLPHTRIFSCVVNAFTYIQVQIHMTPRPETTICGSHK</sequence>
<name>A0A2H1WBQ0_SPOFR</name>
<evidence type="ECO:0000313" key="1">
    <source>
        <dbReference type="EMBL" id="SOQ50376.1"/>
    </source>
</evidence>
<protein>
    <submittedName>
        <fullName evidence="1">SFRICE_025267</fullName>
    </submittedName>
</protein>
<dbReference type="AlphaFoldDB" id="A0A2H1WBQ0"/>
<gene>
    <name evidence="1" type="ORF">SFRICE_025267</name>
</gene>